<evidence type="ECO:0000313" key="3">
    <source>
        <dbReference type="Proteomes" id="UP000012960"/>
    </source>
</evidence>
<accession>A0A804KEB3</accession>
<reference evidence="1" key="1">
    <citation type="submission" date="2021-03" db="EMBL/GenBank/DDBJ databases">
        <authorList>
            <consortium name="Genoscope - CEA"/>
            <person name="William W."/>
        </authorList>
    </citation>
    <scope>NUCLEOTIDE SEQUENCE</scope>
    <source>
        <strain evidence="1">Doubled-haploid Pahang</strain>
    </source>
</reference>
<keyword evidence="3" id="KW-1185">Reference proteome</keyword>
<evidence type="ECO:0000313" key="1">
    <source>
        <dbReference type="EMBL" id="CAG1833776.1"/>
    </source>
</evidence>
<reference evidence="2" key="2">
    <citation type="submission" date="2021-05" db="UniProtKB">
        <authorList>
            <consortium name="EnsemblPlants"/>
        </authorList>
    </citation>
    <scope>IDENTIFICATION</scope>
    <source>
        <strain evidence="2">subsp. malaccensis</strain>
    </source>
</reference>
<dbReference type="InParanoid" id="A0A804KEB3"/>
<dbReference type="EMBL" id="HG996474">
    <property type="protein sequence ID" value="CAG1833776.1"/>
    <property type="molecule type" value="Genomic_DNA"/>
</dbReference>
<dbReference type="Proteomes" id="UP000012960">
    <property type="component" value="Unplaced"/>
</dbReference>
<gene>
    <name evidence="1" type="ORF">GSMUA_218810.1</name>
</gene>
<protein>
    <submittedName>
        <fullName evidence="1">(wild Malaysian banana) hypothetical protein</fullName>
    </submittedName>
</protein>
<evidence type="ECO:0000313" key="2">
    <source>
        <dbReference type="EnsemblPlants" id="Ma09_p00250.1"/>
    </source>
</evidence>
<sequence length="194" mass="22867">MRMGRFLLVHVHDDKPGRSSALSNLLKQQRKKHNVFLFWFRNTKGYTRLETRKCSQQQHGNHILLSQPRAKRGLSWEARKCSQKVGAVRERIDPWDSRWFKRRQHRRCVHVTIGKPVGEVLPGGARLFQRREAFFLQLQRPLGLFDYGIGAWCMPPCRCLSPITNNTRSDSDEYHHTLYVTSHVKHNITKVENR</sequence>
<name>A0A804KEB3_MUSAM</name>
<dbReference type="EnsemblPlants" id="Ma09_t00250.1">
    <property type="protein sequence ID" value="Ma09_p00250.1"/>
    <property type="gene ID" value="Ma09_g00250"/>
</dbReference>
<proteinExistence type="predicted"/>
<organism evidence="2 3">
    <name type="scientific">Musa acuminata subsp. malaccensis</name>
    <name type="common">Wild banana</name>
    <name type="synonym">Musa malaccensis</name>
    <dbReference type="NCBI Taxonomy" id="214687"/>
    <lineage>
        <taxon>Eukaryota</taxon>
        <taxon>Viridiplantae</taxon>
        <taxon>Streptophyta</taxon>
        <taxon>Embryophyta</taxon>
        <taxon>Tracheophyta</taxon>
        <taxon>Spermatophyta</taxon>
        <taxon>Magnoliopsida</taxon>
        <taxon>Liliopsida</taxon>
        <taxon>Zingiberales</taxon>
        <taxon>Musaceae</taxon>
        <taxon>Musa</taxon>
    </lineage>
</organism>
<dbReference type="Gramene" id="Ma09_t00250.1">
    <property type="protein sequence ID" value="Ma09_p00250.1"/>
    <property type="gene ID" value="Ma09_g00250"/>
</dbReference>
<dbReference type="AlphaFoldDB" id="A0A804KEB3"/>